<feature type="coiled-coil region" evidence="1">
    <location>
        <begin position="164"/>
        <end position="205"/>
    </location>
</feature>
<feature type="region of interest" description="Disordered" evidence="2">
    <location>
        <begin position="1"/>
        <end position="39"/>
    </location>
</feature>
<dbReference type="EMBL" id="JAHDYR010000012">
    <property type="protein sequence ID" value="KAG9395010.1"/>
    <property type="molecule type" value="Genomic_DNA"/>
</dbReference>
<evidence type="ECO:0000256" key="2">
    <source>
        <dbReference type="SAM" id="MobiDB-lite"/>
    </source>
</evidence>
<dbReference type="AlphaFoldDB" id="A0A8J6AZ76"/>
<sequence length="226" mass="24984">MADMHVGETGRVVSTTPEDRPRSIRFSESSSPDKLNTDPGSLSVSLLMPVTVSESQVTDADIRRFTAHLLRSKPADIQFFALLPVDGLASCPPGASLGVCSETNVITSSSVQALIARNKSLDQSLKATVNCIFEMQQARSTESSRSFDVVREAQDAERESFRRLTEEQARVHALELEVMRLRAQLDQSEQLRKQGQAELEALRVQFRQVVDEVRTATSRQGVRPGL</sequence>
<proteinExistence type="predicted"/>
<organism evidence="3 4">
    <name type="scientific">Carpediemonas membranifera</name>
    <dbReference type="NCBI Taxonomy" id="201153"/>
    <lineage>
        <taxon>Eukaryota</taxon>
        <taxon>Metamonada</taxon>
        <taxon>Carpediemonas-like organisms</taxon>
        <taxon>Carpediemonas</taxon>
    </lineage>
</organism>
<dbReference type="Proteomes" id="UP000717585">
    <property type="component" value="Unassembled WGS sequence"/>
</dbReference>
<gene>
    <name evidence="3" type="ORF">J8273_0222</name>
</gene>
<evidence type="ECO:0000256" key="1">
    <source>
        <dbReference type="SAM" id="Coils"/>
    </source>
</evidence>
<reference evidence="3" key="1">
    <citation type="submission" date="2021-05" db="EMBL/GenBank/DDBJ databases">
        <title>A free-living protist that lacks canonical eukaryotic 1 DNA replication and segregation systems.</title>
        <authorList>
            <person name="Salas-Leiva D.E."/>
            <person name="Tromer E.C."/>
            <person name="Curtis B.A."/>
            <person name="Jerlstrom-Hultqvist J."/>
            <person name="Kolisko M."/>
            <person name="Yi Z."/>
            <person name="Salas-Leiva J.S."/>
            <person name="Gallot-Lavallee L."/>
            <person name="Kops G.J.P.L."/>
            <person name="Archibald J.M."/>
            <person name="Simpson A.G.B."/>
            <person name="Roger A.J."/>
        </authorList>
    </citation>
    <scope>NUCLEOTIDE SEQUENCE</scope>
    <source>
        <strain evidence="3">BICM</strain>
    </source>
</reference>
<accession>A0A8J6AZ76</accession>
<keyword evidence="1" id="KW-0175">Coiled coil</keyword>
<keyword evidence="4" id="KW-1185">Reference proteome</keyword>
<evidence type="ECO:0000313" key="3">
    <source>
        <dbReference type="EMBL" id="KAG9395010.1"/>
    </source>
</evidence>
<comment type="caution">
    <text evidence="3">The sequence shown here is derived from an EMBL/GenBank/DDBJ whole genome shotgun (WGS) entry which is preliminary data.</text>
</comment>
<name>A0A8J6AZ76_9EUKA</name>
<protein>
    <submittedName>
        <fullName evidence="3">Hemolysin secretion protein D, plasmid</fullName>
    </submittedName>
</protein>
<evidence type="ECO:0000313" key="4">
    <source>
        <dbReference type="Proteomes" id="UP000717585"/>
    </source>
</evidence>
<feature type="compositionally biased region" description="Polar residues" evidence="2">
    <location>
        <begin position="26"/>
        <end position="39"/>
    </location>
</feature>